<evidence type="ECO:0000313" key="4">
    <source>
        <dbReference type="Proteomes" id="UP000626109"/>
    </source>
</evidence>
<accession>A0A813LJT1</accession>
<dbReference type="EMBL" id="CAJNNW010036583">
    <property type="protein sequence ID" value="CAE8735749.1"/>
    <property type="molecule type" value="Genomic_DNA"/>
</dbReference>
<feature type="region of interest" description="Disordered" evidence="1">
    <location>
        <begin position="1"/>
        <end position="31"/>
    </location>
</feature>
<feature type="transmembrane region" description="Helical" evidence="2">
    <location>
        <begin position="292"/>
        <end position="313"/>
    </location>
</feature>
<feature type="transmembrane region" description="Helical" evidence="2">
    <location>
        <begin position="86"/>
        <end position="115"/>
    </location>
</feature>
<protein>
    <submittedName>
        <fullName evidence="3">Uncharacterized protein</fullName>
    </submittedName>
</protein>
<feature type="compositionally biased region" description="Polar residues" evidence="1">
    <location>
        <begin position="1"/>
        <end position="10"/>
    </location>
</feature>
<feature type="transmembrane region" description="Helical" evidence="2">
    <location>
        <begin position="135"/>
        <end position="158"/>
    </location>
</feature>
<keyword evidence="2" id="KW-0812">Transmembrane</keyword>
<comment type="caution">
    <text evidence="3">The sequence shown here is derived from an EMBL/GenBank/DDBJ whole genome shotgun (WGS) entry which is preliminary data.</text>
</comment>
<name>A0A813LJT1_POLGL</name>
<gene>
    <name evidence="3" type="ORF">PGLA2088_LOCUS48001</name>
</gene>
<organism evidence="3 4">
    <name type="scientific">Polarella glacialis</name>
    <name type="common">Dinoflagellate</name>
    <dbReference type="NCBI Taxonomy" id="89957"/>
    <lineage>
        <taxon>Eukaryota</taxon>
        <taxon>Sar</taxon>
        <taxon>Alveolata</taxon>
        <taxon>Dinophyceae</taxon>
        <taxon>Suessiales</taxon>
        <taxon>Suessiaceae</taxon>
        <taxon>Polarella</taxon>
    </lineage>
</organism>
<dbReference type="InterPro" id="IPR035897">
    <property type="entry name" value="Toll_tir_struct_dom_sf"/>
</dbReference>
<keyword evidence="2" id="KW-1133">Transmembrane helix</keyword>
<feature type="transmembrane region" description="Helical" evidence="2">
    <location>
        <begin position="427"/>
        <end position="449"/>
    </location>
</feature>
<feature type="compositionally biased region" description="Acidic residues" evidence="1">
    <location>
        <begin position="589"/>
        <end position="598"/>
    </location>
</feature>
<feature type="transmembrane region" description="Helical" evidence="2">
    <location>
        <begin position="503"/>
        <end position="526"/>
    </location>
</feature>
<proteinExistence type="predicted"/>
<feature type="region of interest" description="Disordered" evidence="1">
    <location>
        <begin position="568"/>
        <end position="626"/>
    </location>
</feature>
<feature type="transmembrane region" description="Helical" evidence="2">
    <location>
        <begin position="538"/>
        <end position="558"/>
    </location>
</feature>
<dbReference type="Gene3D" id="3.40.50.10140">
    <property type="entry name" value="Toll/interleukin-1 receptor homology (TIR) domain"/>
    <property type="match status" value="1"/>
</dbReference>
<evidence type="ECO:0000256" key="2">
    <source>
        <dbReference type="SAM" id="Phobius"/>
    </source>
</evidence>
<sequence>MAIARTSSDTSLHDRTSTALHSLQHPGSRMHQRGVSLATVMDFGGRHFGPNAGEKDHDALSFPTRKYDVFISHTWRTGRMAKYAALLYYTSLLPALCAGLAAGILAFVLQVNGMLPAFGIMQRRETAEIYEPLHGSLWCTVMGGCTCFATLVMWARLLDLAESTRGTRVSYFFDRLCINQSDVELKQAGIDSIGAYLRNSDSMLVLWAPEYFTRLWCVFELAVFLEKSTNAEFKSLLQNSHAEVRQASVGALLDLRRNISATESNNEETVPARIVVATSAQRTRHETHDTKLMIIPVQMSAFCMGALVVGYVGNIFDGYIHYLAWQIHNIFLASAFFVVCVAISRLCRRYCQDRLELNKQIAQFTVSQADCNFPQDREFIKAVITYLYSETLSESDGIAAFEHVLRSSVQHNVDKILGSRLHVPWRLAMVLMFSNTLHALDVVAALLIRSRLADSRAFAEEAASQAAKSFAHVCLVPAFLYCAIVTSCLLPERKSMLAEFASNAMFVFVASCFLCLCVLVIIGRISEMRTLVSVPLNLTFGLILISGPACCNYMYCWFSFRMHGGPSSNQEAGQEASEESNQEPGEHEYLEEDDCEDVLEPREPQRATSVNIMAPQPKADEPSLTTTQDAMILGKATVSQRPLPASHPFALPL</sequence>
<keyword evidence="2" id="KW-0472">Membrane</keyword>
<evidence type="ECO:0000313" key="3">
    <source>
        <dbReference type="EMBL" id="CAE8735749.1"/>
    </source>
</evidence>
<dbReference type="SUPFAM" id="SSF52200">
    <property type="entry name" value="Toll/Interleukin receptor TIR domain"/>
    <property type="match status" value="1"/>
</dbReference>
<reference evidence="3" key="1">
    <citation type="submission" date="2021-02" db="EMBL/GenBank/DDBJ databases">
        <authorList>
            <person name="Dougan E. K."/>
            <person name="Rhodes N."/>
            <person name="Thang M."/>
            <person name="Chan C."/>
        </authorList>
    </citation>
    <scope>NUCLEOTIDE SEQUENCE</scope>
</reference>
<dbReference type="AlphaFoldDB" id="A0A813LJT1"/>
<dbReference type="Proteomes" id="UP000626109">
    <property type="component" value="Unassembled WGS sequence"/>
</dbReference>
<feature type="transmembrane region" description="Helical" evidence="2">
    <location>
        <begin position="469"/>
        <end position="491"/>
    </location>
</feature>
<evidence type="ECO:0000256" key="1">
    <source>
        <dbReference type="SAM" id="MobiDB-lite"/>
    </source>
</evidence>
<feature type="transmembrane region" description="Helical" evidence="2">
    <location>
        <begin position="319"/>
        <end position="344"/>
    </location>
</feature>